<sequence>KALRDIFQHLRGDRFGGHQLARAGIGGDRGDESKVYEFGDPFTLEVQRTVMNAIRRGEGLPPLHLELADFEVVRPEQTVNASTVLMLDMSRSMPLRGYFYAAKKMALGLDALIRSQYPRDSLYVVGFSDYAREIPPGALAQLSYSEYVYGTNMQHGLMLARHLLN</sequence>
<feature type="non-terminal residue" evidence="1">
    <location>
        <position position="1"/>
    </location>
</feature>
<evidence type="ECO:0000313" key="1">
    <source>
        <dbReference type="EMBL" id="EQD80905.1"/>
    </source>
</evidence>
<dbReference type="AlphaFoldDB" id="T1DGB2"/>
<organism evidence="1">
    <name type="scientific">mine drainage metagenome</name>
    <dbReference type="NCBI Taxonomy" id="410659"/>
    <lineage>
        <taxon>unclassified sequences</taxon>
        <taxon>metagenomes</taxon>
        <taxon>ecological metagenomes</taxon>
    </lineage>
</organism>
<dbReference type="CDD" id="cd00198">
    <property type="entry name" value="vWFA"/>
    <property type="match status" value="1"/>
</dbReference>
<gene>
    <name evidence="1" type="ORF">B1A_00394</name>
</gene>
<dbReference type="EMBL" id="AUZX01000296">
    <property type="protein sequence ID" value="EQD80905.1"/>
    <property type="molecule type" value="Genomic_DNA"/>
</dbReference>
<reference evidence="1" key="1">
    <citation type="submission" date="2013-08" db="EMBL/GenBank/DDBJ databases">
        <authorList>
            <person name="Mendez C."/>
            <person name="Richter M."/>
            <person name="Ferrer M."/>
            <person name="Sanchez J."/>
        </authorList>
    </citation>
    <scope>NUCLEOTIDE SEQUENCE</scope>
</reference>
<comment type="caution">
    <text evidence="1">The sequence shown here is derived from an EMBL/GenBank/DDBJ whole genome shotgun (WGS) entry which is preliminary data.</text>
</comment>
<dbReference type="SUPFAM" id="SSF53300">
    <property type="entry name" value="vWA-like"/>
    <property type="match status" value="1"/>
</dbReference>
<protein>
    <submittedName>
        <fullName evidence="1">von Willebrand factor, type A</fullName>
    </submittedName>
</protein>
<reference evidence="1" key="2">
    <citation type="journal article" date="2014" name="ISME J.">
        <title>Microbial stratification in low pH oxic and suboxic macroscopic growths along an acid mine drainage.</title>
        <authorList>
            <person name="Mendez-Garcia C."/>
            <person name="Mesa V."/>
            <person name="Sprenger R.R."/>
            <person name="Richter M."/>
            <person name="Diez M.S."/>
            <person name="Solano J."/>
            <person name="Bargiela R."/>
            <person name="Golyshina O.V."/>
            <person name="Manteca A."/>
            <person name="Ramos J.L."/>
            <person name="Gallego J.R."/>
            <person name="Llorente I."/>
            <person name="Martins Dos Santos V.A."/>
            <person name="Jensen O.N."/>
            <person name="Pelaez A.I."/>
            <person name="Sanchez J."/>
            <person name="Ferrer M."/>
        </authorList>
    </citation>
    <scope>NUCLEOTIDE SEQUENCE</scope>
</reference>
<accession>T1DGB2</accession>
<feature type="non-terminal residue" evidence="1">
    <location>
        <position position="165"/>
    </location>
</feature>
<name>T1DGB2_9ZZZZ</name>
<dbReference type="InterPro" id="IPR036465">
    <property type="entry name" value="vWFA_dom_sf"/>
</dbReference>
<proteinExistence type="predicted"/>